<dbReference type="AlphaFoldDB" id="A8FC99"/>
<reference evidence="1 2" key="3">
    <citation type="journal article" date="2013" name="PLoS ONE">
        <title>Candidate genes that may be responsible for the unusual resistances exhibited by Bacillus pumilus SAFR-032 spores.</title>
        <authorList>
            <person name="Tirumalai M.R."/>
            <person name="Rastogi R."/>
            <person name="Zamani N."/>
            <person name="O'Bryant Williams E."/>
            <person name="Allen S."/>
            <person name="Diouf F."/>
            <person name="Kwende S."/>
            <person name="Weinstock G.M."/>
            <person name="Venkateswaran K.J."/>
            <person name="Fox G.E."/>
        </authorList>
    </citation>
    <scope>NUCLEOTIDE SEQUENCE [LARGE SCALE GENOMIC DNA]</scope>
    <source>
        <strain evidence="1 2">SAFR-032</strain>
    </source>
</reference>
<dbReference type="HOGENOM" id="CLU_2987112_0_0_9"/>
<dbReference type="EMBL" id="CP000813">
    <property type="protein sequence ID" value="ABV61866.1"/>
    <property type="molecule type" value="Genomic_DNA"/>
</dbReference>
<gene>
    <name evidence="1" type="ordered locus">BPUM_1182</name>
</gene>
<organism evidence="1 2">
    <name type="scientific">Bacillus pumilus (strain SAFR-032)</name>
    <dbReference type="NCBI Taxonomy" id="315750"/>
    <lineage>
        <taxon>Bacteria</taxon>
        <taxon>Bacillati</taxon>
        <taxon>Bacillota</taxon>
        <taxon>Bacilli</taxon>
        <taxon>Bacillales</taxon>
        <taxon>Bacillaceae</taxon>
        <taxon>Bacillus</taxon>
    </lineage>
</organism>
<dbReference type="Proteomes" id="UP000001355">
    <property type="component" value="Chromosome"/>
</dbReference>
<dbReference type="STRING" id="315750.BPUM_1182"/>
<protein>
    <submittedName>
        <fullName evidence="1">Uncharacterized protein</fullName>
    </submittedName>
</protein>
<reference evidence="1 2" key="1">
    <citation type="journal article" date="2007" name="PLoS ONE">
        <title>Paradoxical DNA repair and peroxide resistance gene conservation in Bacillus pumilus SAFR-032.</title>
        <authorList>
            <person name="Gioia J."/>
            <person name="Yerrapragada S."/>
            <person name="Qin X."/>
            <person name="Jiang H."/>
            <person name="Igboeli O.C."/>
            <person name="Muzny D."/>
            <person name="Dugan-Rocha S."/>
            <person name="Ding Y."/>
            <person name="Hawes A."/>
            <person name="Liu W."/>
            <person name="Perez L."/>
            <person name="Kovar C."/>
            <person name="Dinh H."/>
            <person name="Lee S."/>
            <person name="Nazareth L."/>
            <person name="Blyth P."/>
            <person name="Holder M."/>
            <person name="Buhay C."/>
            <person name="Tirumalai M.R."/>
            <person name="Liu Y."/>
            <person name="Dasgupta I."/>
            <person name="Bokhetache L."/>
            <person name="Fujita M."/>
            <person name="Karouia F."/>
            <person name="Eswara Moorthy P."/>
            <person name="Siefert J."/>
            <person name="Uzman A."/>
            <person name="Buzumbo P."/>
            <person name="Verma A."/>
            <person name="Zwiya H."/>
            <person name="McWilliams B.D."/>
            <person name="Olowu A."/>
            <person name="Clinkenbeard K.D."/>
            <person name="Newcombe D."/>
            <person name="Golebiewski L."/>
            <person name="Petrosino J.F."/>
            <person name="Nicholson W.L."/>
            <person name="Fox G.E."/>
            <person name="Venkateswaran K."/>
            <person name="Highlander S.K."/>
            <person name="Weinstock G.M."/>
        </authorList>
    </citation>
    <scope>NUCLEOTIDE SEQUENCE [LARGE SCALE GENOMIC DNA]</scope>
    <source>
        <strain evidence="1 2">SAFR-032</strain>
    </source>
</reference>
<accession>A8FC99</accession>
<reference evidence="1 2" key="2">
    <citation type="journal article" date="2013" name="Extremophiles">
        <title>An ICEBs1-like element may be associated with the extreme radiation and desiccation resistance of Bacillus pumilus SAFR-032 spores.</title>
        <authorList>
            <person name="Tirumalai M.R."/>
            <person name="Fox G.E."/>
        </authorList>
    </citation>
    <scope>NUCLEOTIDE SEQUENCE [LARGE SCALE GENOMIC DNA]</scope>
    <source>
        <strain evidence="1 2">SAFR-032</strain>
    </source>
</reference>
<keyword evidence="2" id="KW-1185">Reference proteome</keyword>
<dbReference type="KEGG" id="bpu:BPUM_1182"/>
<proteinExistence type="predicted"/>
<name>A8FC99_BACP2</name>
<evidence type="ECO:0000313" key="1">
    <source>
        <dbReference type="EMBL" id="ABV61866.1"/>
    </source>
</evidence>
<evidence type="ECO:0000313" key="2">
    <source>
        <dbReference type="Proteomes" id="UP000001355"/>
    </source>
</evidence>
<sequence length="57" mass="6527">MFVMCHSNHSLSLIFHGWFEGGNLMCGLIVRKKCGIKMKTLWEIVKISSESKQNRGD</sequence>